<evidence type="ECO:0008006" key="2">
    <source>
        <dbReference type="Google" id="ProtNLM"/>
    </source>
</evidence>
<comment type="caution">
    <text evidence="1">The sequence shown here is derived from an EMBL/GenBank/DDBJ whole genome shotgun (WGS) entry which is preliminary data.</text>
</comment>
<dbReference type="AlphaFoldDB" id="A0A0F9HA29"/>
<dbReference type="EMBL" id="LAZR01015675">
    <property type="protein sequence ID" value="KKM07890.1"/>
    <property type="molecule type" value="Genomic_DNA"/>
</dbReference>
<dbReference type="InterPro" id="IPR048813">
    <property type="entry name" value="GP7-like"/>
</dbReference>
<sequence length="325" mass="35282">MGVAKVLIEVSPWLRDLPFVQLANNNISRYKMETSDGGASVHTVDDTWSTVNPTWEFREAALAILGDNISTDNFGELASGPENAMAVNIELKTKGVGQKFDQLAIYGQTTSTGFLAQTKNFKGLLRMIAEAESSTTTDLDGWLYTGDDSSANNKQVLMAASGASATLVLAMIDALVDSVRDKATHIVMSRLMRRKTNALARAAGNNLVHDKDQLGFPVTRYGEQVLFIDDQIRNNMDDSTLLVTAIASYDYEQAINASAKDTSPIFAVRMAEDGLTGMNGDGMIQVVELGELEGKDAKGKRIKFYCGERLTNKRAAAVLMNATFS</sequence>
<evidence type="ECO:0000313" key="1">
    <source>
        <dbReference type="EMBL" id="KKM07890.1"/>
    </source>
</evidence>
<protein>
    <recommendedName>
        <fullName evidence="2">Capsid protein</fullName>
    </recommendedName>
</protein>
<proteinExistence type="predicted"/>
<organism evidence="1">
    <name type="scientific">marine sediment metagenome</name>
    <dbReference type="NCBI Taxonomy" id="412755"/>
    <lineage>
        <taxon>unclassified sequences</taxon>
        <taxon>metagenomes</taxon>
        <taxon>ecological metagenomes</taxon>
    </lineage>
</organism>
<reference evidence="1" key="1">
    <citation type="journal article" date="2015" name="Nature">
        <title>Complex archaea that bridge the gap between prokaryotes and eukaryotes.</title>
        <authorList>
            <person name="Spang A."/>
            <person name="Saw J.H."/>
            <person name="Jorgensen S.L."/>
            <person name="Zaremba-Niedzwiedzka K."/>
            <person name="Martijn J."/>
            <person name="Lind A.E."/>
            <person name="van Eijk R."/>
            <person name="Schleper C."/>
            <person name="Guy L."/>
            <person name="Ettema T.J."/>
        </authorList>
    </citation>
    <scope>NUCLEOTIDE SEQUENCE</scope>
</reference>
<dbReference type="NCBIfam" id="NF045672">
    <property type="entry name" value="MCP_gp7_epsi_15"/>
    <property type="match status" value="1"/>
</dbReference>
<name>A0A0F9HA29_9ZZZZ</name>
<gene>
    <name evidence="1" type="ORF">LCGC14_1729360</name>
</gene>
<accession>A0A0F9HA29</accession>